<dbReference type="AlphaFoldDB" id="A0A318Z614"/>
<dbReference type="InterPro" id="IPR027417">
    <property type="entry name" value="P-loop_NTPase"/>
</dbReference>
<evidence type="ECO:0008006" key="3">
    <source>
        <dbReference type="Google" id="ProtNLM"/>
    </source>
</evidence>
<organism evidence="1 2">
    <name type="scientific">Aspergillus saccharolyticus JOP 1030-1</name>
    <dbReference type="NCBI Taxonomy" id="1450539"/>
    <lineage>
        <taxon>Eukaryota</taxon>
        <taxon>Fungi</taxon>
        <taxon>Dikarya</taxon>
        <taxon>Ascomycota</taxon>
        <taxon>Pezizomycotina</taxon>
        <taxon>Eurotiomycetes</taxon>
        <taxon>Eurotiomycetidae</taxon>
        <taxon>Eurotiales</taxon>
        <taxon>Aspergillaceae</taxon>
        <taxon>Aspergillus</taxon>
        <taxon>Aspergillus subgen. Circumdati</taxon>
    </lineage>
</organism>
<proteinExistence type="predicted"/>
<reference evidence="1 2" key="1">
    <citation type="submission" date="2016-12" db="EMBL/GenBank/DDBJ databases">
        <title>The genomes of Aspergillus section Nigri reveals drivers in fungal speciation.</title>
        <authorList>
            <consortium name="DOE Joint Genome Institute"/>
            <person name="Vesth T.C."/>
            <person name="Nybo J."/>
            <person name="Theobald S."/>
            <person name="Brandl J."/>
            <person name="Frisvad J.C."/>
            <person name="Nielsen K.F."/>
            <person name="Lyhne E.K."/>
            <person name="Kogle M.E."/>
            <person name="Kuo A."/>
            <person name="Riley R."/>
            <person name="Clum A."/>
            <person name="Nolan M."/>
            <person name="Lipzen A."/>
            <person name="Salamov A."/>
            <person name="Henrissat B."/>
            <person name="Wiebenga A."/>
            <person name="De Vries R.P."/>
            <person name="Grigoriev I.V."/>
            <person name="Mortensen U.H."/>
            <person name="Andersen M.R."/>
            <person name="Baker S.E."/>
        </authorList>
    </citation>
    <scope>NUCLEOTIDE SEQUENCE [LARGE SCALE GENOMIC DNA]</scope>
    <source>
        <strain evidence="1 2">JOP 1030-1</strain>
    </source>
</reference>
<dbReference type="RefSeq" id="XP_025428713.1">
    <property type="nucleotide sequence ID" value="XM_025577572.1"/>
</dbReference>
<evidence type="ECO:0000313" key="1">
    <source>
        <dbReference type="EMBL" id="PYH42731.1"/>
    </source>
</evidence>
<dbReference type="Pfam" id="PF13238">
    <property type="entry name" value="AAA_18"/>
    <property type="match status" value="1"/>
</dbReference>
<gene>
    <name evidence="1" type="ORF">BP01DRAFT_385179</name>
</gene>
<dbReference type="GeneID" id="37078801"/>
<dbReference type="EMBL" id="KZ821249">
    <property type="protein sequence ID" value="PYH42731.1"/>
    <property type="molecule type" value="Genomic_DNA"/>
</dbReference>
<protein>
    <recommendedName>
        <fullName evidence="3">P-loop containing nucleoside triphosphate hydrolase protein</fullName>
    </recommendedName>
</protein>
<dbReference type="Proteomes" id="UP000248349">
    <property type="component" value="Unassembled WGS sequence"/>
</dbReference>
<evidence type="ECO:0000313" key="2">
    <source>
        <dbReference type="Proteomes" id="UP000248349"/>
    </source>
</evidence>
<dbReference type="STRING" id="1450539.A0A318Z614"/>
<dbReference type="OrthoDB" id="4446514at2759"/>
<dbReference type="SUPFAM" id="SSF52540">
    <property type="entry name" value="P-loop containing nucleoside triphosphate hydrolases"/>
    <property type="match status" value="1"/>
</dbReference>
<accession>A0A318Z614</accession>
<name>A0A318Z614_9EURO</name>
<dbReference type="Gene3D" id="3.40.50.300">
    <property type="entry name" value="P-loop containing nucleotide triphosphate hydrolases"/>
    <property type="match status" value="1"/>
</dbReference>
<sequence>MFSRGAPGVGKTTVALQLAKDTEMGYLEVDSLIEKEESRLGFSLSRQVPDGEGEHKIVPDPVLFSLIKQEITDQLATGYDEIIIDGLMMTPDAYYFLNRCFNYQSTFMLHADEEIRFSRWVGRRCHLDKNNLNEADYVRARQKFHRNAQPYQDAAIAWLLDAGRGGITKSTRLVGTRTLDDWRVAN</sequence>
<keyword evidence="2" id="KW-1185">Reference proteome</keyword>